<dbReference type="SMART" id="SM00241">
    <property type="entry name" value="ZP"/>
    <property type="match status" value="1"/>
</dbReference>
<evidence type="ECO:0000256" key="1">
    <source>
        <dbReference type="ARBA" id="ARBA00004251"/>
    </source>
</evidence>
<dbReference type="AlphaFoldDB" id="A0A0N5AFH6"/>
<dbReference type="Pfam" id="PF25057">
    <property type="entry name" value="CUT_N"/>
    <property type="match status" value="1"/>
</dbReference>
<keyword evidence="4" id="KW-0812">Transmembrane</keyword>
<dbReference type="InterPro" id="IPR056953">
    <property type="entry name" value="CUT_N"/>
</dbReference>
<name>A0A0N5AFH6_9BILA</name>
<evidence type="ECO:0000259" key="9">
    <source>
        <dbReference type="PROSITE" id="PS51034"/>
    </source>
</evidence>
<dbReference type="PANTHER" id="PTHR22907:SF39">
    <property type="entry name" value="ZP DOMAIN-CONTAINING PROTEIN"/>
    <property type="match status" value="1"/>
</dbReference>
<feature type="chain" id="PRO_5012836606" evidence="8">
    <location>
        <begin position="16"/>
        <end position="289"/>
    </location>
</feature>
<dbReference type="GO" id="GO:0005886">
    <property type="term" value="C:plasma membrane"/>
    <property type="evidence" value="ECO:0007669"/>
    <property type="project" value="UniProtKB-SubCell"/>
</dbReference>
<dbReference type="GO" id="GO:0042302">
    <property type="term" value="F:structural constituent of cuticle"/>
    <property type="evidence" value="ECO:0007669"/>
    <property type="project" value="UniProtKB-KW"/>
</dbReference>
<dbReference type="InterPro" id="IPR001507">
    <property type="entry name" value="ZP_dom"/>
</dbReference>
<dbReference type="WBParaSite" id="SMUV_0000303201-mRNA-1">
    <property type="protein sequence ID" value="SMUV_0000303201-mRNA-1"/>
    <property type="gene ID" value="SMUV_0000303201"/>
</dbReference>
<keyword evidence="2" id="KW-0193">Cuticle</keyword>
<evidence type="ECO:0000256" key="7">
    <source>
        <dbReference type="ARBA" id="ARBA00023136"/>
    </source>
</evidence>
<comment type="subcellular location">
    <subcellularLocation>
        <location evidence="1">Cell membrane</location>
        <topology evidence="1">Single-pass type I membrane protein</topology>
    </subcellularLocation>
</comment>
<feature type="domain" description="ZP" evidence="9">
    <location>
        <begin position="29"/>
        <end position="246"/>
    </location>
</feature>
<reference evidence="11" key="1">
    <citation type="submission" date="2017-02" db="UniProtKB">
        <authorList>
            <consortium name="WormBaseParasite"/>
        </authorList>
    </citation>
    <scope>IDENTIFICATION</scope>
</reference>
<keyword evidence="10" id="KW-1185">Reference proteome</keyword>
<keyword evidence="6" id="KW-1133">Transmembrane helix</keyword>
<dbReference type="PROSITE" id="PS51034">
    <property type="entry name" value="ZP_2"/>
    <property type="match status" value="1"/>
</dbReference>
<evidence type="ECO:0000313" key="11">
    <source>
        <dbReference type="WBParaSite" id="SMUV_0000303201-mRNA-1"/>
    </source>
</evidence>
<dbReference type="PANTHER" id="PTHR22907">
    <property type="entry name" value="GH04558P"/>
    <property type="match status" value="1"/>
</dbReference>
<evidence type="ECO:0000256" key="5">
    <source>
        <dbReference type="ARBA" id="ARBA00022729"/>
    </source>
</evidence>
<sequence length="289" mass="32615">VFLQLIWHSTLFVSAVRYPNEIVEPPVVSCEPDQILIKVKTSLTNPSRIYVEDLSGDEQCRTENLNHIGIPLGKCGMQLKKSDSPSGISYRVCFTVQLHPFFATERDASYCAQCNYMETREEVIDTYLQDLSQLKCKYEIRRGSVDGPPVHYAVLGEVVYHTWQCNDDDTGLLVQNCYVENGDGTRILVIDNNGYGLISTPLPESLFYFQETRVFKFADQTVTKFTCQIRLCKKSNGDCDSITVINDPKSSLLSPNPDIYPQMDVVGMLTVLDSPDDVEFFGKFKTGIN</sequence>
<keyword evidence="3" id="KW-1003">Cell membrane</keyword>
<evidence type="ECO:0000256" key="8">
    <source>
        <dbReference type="SAM" id="SignalP"/>
    </source>
</evidence>
<proteinExistence type="predicted"/>
<feature type="signal peptide" evidence="8">
    <location>
        <begin position="1"/>
        <end position="15"/>
    </location>
</feature>
<evidence type="ECO:0000256" key="4">
    <source>
        <dbReference type="ARBA" id="ARBA00022692"/>
    </source>
</evidence>
<organism evidence="10 11">
    <name type="scientific">Syphacia muris</name>
    <dbReference type="NCBI Taxonomy" id="451379"/>
    <lineage>
        <taxon>Eukaryota</taxon>
        <taxon>Metazoa</taxon>
        <taxon>Ecdysozoa</taxon>
        <taxon>Nematoda</taxon>
        <taxon>Chromadorea</taxon>
        <taxon>Rhabditida</taxon>
        <taxon>Spirurina</taxon>
        <taxon>Oxyuridomorpha</taxon>
        <taxon>Oxyuroidea</taxon>
        <taxon>Oxyuridae</taxon>
        <taxon>Syphacia</taxon>
    </lineage>
</organism>
<dbReference type="InterPro" id="IPR051962">
    <property type="entry name" value="Cuticlin"/>
</dbReference>
<evidence type="ECO:0000256" key="3">
    <source>
        <dbReference type="ARBA" id="ARBA00022475"/>
    </source>
</evidence>
<accession>A0A0N5AFH6</accession>
<protein>
    <submittedName>
        <fullName evidence="11">ZP domain-containing protein</fullName>
    </submittedName>
</protein>
<dbReference type="Proteomes" id="UP000046393">
    <property type="component" value="Unplaced"/>
</dbReference>
<evidence type="ECO:0000313" key="10">
    <source>
        <dbReference type="Proteomes" id="UP000046393"/>
    </source>
</evidence>
<dbReference type="Pfam" id="PF25301">
    <property type="entry name" value="CUT_C"/>
    <property type="match status" value="1"/>
</dbReference>
<dbReference type="InterPro" id="IPR057475">
    <property type="entry name" value="CUT_C"/>
</dbReference>
<evidence type="ECO:0000256" key="2">
    <source>
        <dbReference type="ARBA" id="ARBA00022460"/>
    </source>
</evidence>
<evidence type="ECO:0000256" key="6">
    <source>
        <dbReference type="ARBA" id="ARBA00022989"/>
    </source>
</evidence>
<keyword evidence="5 8" id="KW-0732">Signal</keyword>
<keyword evidence="7" id="KW-0472">Membrane</keyword>